<comment type="subcellular location">
    <subcellularLocation>
        <location evidence="1 12">Cytoplasm</location>
    </subcellularLocation>
</comment>
<dbReference type="InterPro" id="IPR036968">
    <property type="entry name" value="Enolpyruvate_Tfrase_sf"/>
</dbReference>
<comment type="caution">
    <text evidence="14">The sequence shown here is derived from an EMBL/GenBank/DDBJ whole genome shotgun (WGS) entry which is preliminary data.</text>
</comment>
<comment type="function">
    <text evidence="12">Cell wall formation. Adds enolpyruvyl to UDP-N-acetylglucosamine.</text>
</comment>
<dbReference type="Proteomes" id="UP000824145">
    <property type="component" value="Unassembled WGS sequence"/>
</dbReference>
<dbReference type="GO" id="GO:0008760">
    <property type="term" value="F:UDP-N-acetylglucosamine 1-carboxyvinyltransferase activity"/>
    <property type="evidence" value="ECO:0007669"/>
    <property type="project" value="UniProtKB-UniRule"/>
</dbReference>
<dbReference type="PANTHER" id="PTHR43783">
    <property type="entry name" value="UDP-N-ACETYLGLUCOSAMINE 1-CARBOXYVINYLTRANSFERASE"/>
    <property type="match status" value="1"/>
</dbReference>
<comment type="pathway">
    <text evidence="2 12">Cell wall biogenesis; peptidoglycan biosynthesis.</text>
</comment>
<dbReference type="InterPro" id="IPR001986">
    <property type="entry name" value="Enolpyruvate_Tfrase_dom"/>
</dbReference>
<dbReference type="GO" id="GO:0051301">
    <property type="term" value="P:cell division"/>
    <property type="evidence" value="ECO:0007669"/>
    <property type="project" value="UniProtKB-KW"/>
</dbReference>
<dbReference type="Pfam" id="PF00275">
    <property type="entry name" value="EPSP_synthase"/>
    <property type="match status" value="1"/>
</dbReference>
<evidence type="ECO:0000256" key="10">
    <source>
        <dbReference type="ARBA" id="ARBA00038367"/>
    </source>
</evidence>
<dbReference type="PANTHER" id="PTHR43783:SF1">
    <property type="entry name" value="UDP-N-ACETYLGLUCOSAMINE 1-CARBOXYVINYLTRANSFERASE"/>
    <property type="match status" value="1"/>
</dbReference>
<keyword evidence="9 12" id="KW-0961">Cell wall biogenesis/degradation</keyword>
<dbReference type="GO" id="GO:0019277">
    <property type="term" value="P:UDP-N-acetylgalactosamine biosynthetic process"/>
    <property type="evidence" value="ECO:0007669"/>
    <property type="project" value="InterPro"/>
</dbReference>
<dbReference type="InterPro" id="IPR050068">
    <property type="entry name" value="MurA_subfamily"/>
</dbReference>
<evidence type="ECO:0000256" key="1">
    <source>
        <dbReference type="ARBA" id="ARBA00004496"/>
    </source>
</evidence>
<feature type="domain" description="Enolpyruvate transferase" evidence="13">
    <location>
        <begin position="7"/>
        <end position="405"/>
    </location>
</feature>
<feature type="modified residue" description="2-(S-cysteinyl)pyruvic acid O-phosphothioketal" evidence="12">
    <location>
        <position position="117"/>
    </location>
</feature>
<comment type="caution">
    <text evidence="12">Lacks conserved residue(s) required for the propagation of feature annotation.</text>
</comment>
<evidence type="ECO:0000256" key="2">
    <source>
        <dbReference type="ARBA" id="ARBA00004752"/>
    </source>
</evidence>
<evidence type="ECO:0000256" key="3">
    <source>
        <dbReference type="ARBA" id="ARBA00022490"/>
    </source>
</evidence>
<keyword evidence="7 12" id="KW-0573">Peptidoglycan synthesis</keyword>
<feature type="binding site" evidence="12">
    <location>
        <position position="93"/>
    </location>
    <ligand>
        <name>UDP-N-acetyl-alpha-D-glucosamine</name>
        <dbReference type="ChEBI" id="CHEBI:57705"/>
    </ligand>
</feature>
<dbReference type="AlphaFoldDB" id="A0A9D1SJR3"/>
<evidence type="ECO:0000313" key="14">
    <source>
        <dbReference type="EMBL" id="HIU62198.1"/>
    </source>
</evidence>
<comment type="similarity">
    <text evidence="10 12">Belongs to the EPSP synthase family. MurA subfamily.</text>
</comment>
<evidence type="ECO:0000256" key="5">
    <source>
        <dbReference type="ARBA" id="ARBA00022679"/>
    </source>
</evidence>
<dbReference type="GO" id="GO:0009252">
    <property type="term" value="P:peptidoglycan biosynthetic process"/>
    <property type="evidence" value="ECO:0007669"/>
    <property type="project" value="UniProtKB-UniRule"/>
</dbReference>
<dbReference type="NCBIfam" id="TIGR01072">
    <property type="entry name" value="murA"/>
    <property type="match status" value="1"/>
</dbReference>
<gene>
    <name evidence="12 14" type="primary">murA</name>
    <name evidence="14" type="ORF">IAB07_00325</name>
</gene>
<evidence type="ECO:0000256" key="9">
    <source>
        <dbReference type="ARBA" id="ARBA00023316"/>
    </source>
</evidence>
<proteinExistence type="inferred from homology"/>
<keyword evidence="8 12" id="KW-0131">Cell cycle</keyword>
<dbReference type="GO" id="GO:0005737">
    <property type="term" value="C:cytoplasm"/>
    <property type="evidence" value="ECO:0007669"/>
    <property type="project" value="UniProtKB-SubCell"/>
</dbReference>
<keyword evidence="3 12" id="KW-0963">Cytoplasm</keyword>
<sequence length="418" mass="45027">MSRYIIEGGRPLEGCLRVKAAKNSVLPLLAASILTEEKVVLRNCPEISDIKNMLKILAGIGCAIERDDRGNIAIDSRDIYCEQIPCVLAKELRSSVFLMGPMLSRMKRAKISYPGGCEIGMRPIDIHLAGLREMGITIDEESGYLDCDATGARAAQILLDLPSVGATENLMMASVFTPGVTVLRNCAKEPEIADLQNFLNAMGARVSGAGSSMITIEGVTKLHGVAYTPIPDRIIAGTYMIATAMCGGFVTIEGAIPEHISSLTAKLSKTACKITCKNDKIIVRSKGRSKSLERIDTMYYPGFPTDLQTQMMALQTISRGTSVIAENIFETRFKTVPQLIKMGADITVRDRTAVVKGVAKLHGAQVCATDLRGGASLVLAGLAAEGRTEVKDIYHIDRGYEDMAPVLSELGADINRVV</sequence>
<reference evidence="14" key="2">
    <citation type="journal article" date="2021" name="PeerJ">
        <title>Extensive microbial diversity within the chicken gut microbiome revealed by metagenomics and culture.</title>
        <authorList>
            <person name="Gilroy R."/>
            <person name="Ravi A."/>
            <person name="Getino M."/>
            <person name="Pursley I."/>
            <person name="Horton D.L."/>
            <person name="Alikhan N.F."/>
            <person name="Baker D."/>
            <person name="Gharbi K."/>
            <person name="Hall N."/>
            <person name="Watson M."/>
            <person name="Adriaenssens E.M."/>
            <person name="Foster-Nyarko E."/>
            <person name="Jarju S."/>
            <person name="Secka A."/>
            <person name="Antonio M."/>
            <person name="Oren A."/>
            <person name="Chaudhuri R.R."/>
            <person name="La Ragione R."/>
            <person name="Hildebrand F."/>
            <person name="Pallen M.J."/>
        </authorList>
    </citation>
    <scope>NUCLEOTIDE SEQUENCE</scope>
    <source>
        <strain evidence="14">9366</strain>
    </source>
</reference>
<comment type="catalytic activity">
    <reaction evidence="11 12">
        <text>phosphoenolpyruvate + UDP-N-acetyl-alpha-D-glucosamine = UDP-N-acetyl-3-O-(1-carboxyvinyl)-alpha-D-glucosamine + phosphate</text>
        <dbReference type="Rhea" id="RHEA:18681"/>
        <dbReference type="ChEBI" id="CHEBI:43474"/>
        <dbReference type="ChEBI" id="CHEBI:57705"/>
        <dbReference type="ChEBI" id="CHEBI:58702"/>
        <dbReference type="ChEBI" id="CHEBI:68483"/>
        <dbReference type="EC" id="2.5.1.7"/>
    </reaction>
</comment>
<name>A0A9D1SJR3_9FIRM</name>
<dbReference type="GO" id="GO:0071555">
    <property type="term" value="P:cell wall organization"/>
    <property type="evidence" value="ECO:0007669"/>
    <property type="project" value="UniProtKB-KW"/>
</dbReference>
<accession>A0A9D1SJR3</accession>
<keyword evidence="4 12" id="KW-0132">Cell division</keyword>
<evidence type="ECO:0000256" key="8">
    <source>
        <dbReference type="ARBA" id="ARBA00023306"/>
    </source>
</evidence>
<organism evidence="14 15">
    <name type="scientific">Candidatus Caccalectryoclostridium excrementigallinarum</name>
    <dbReference type="NCBI Taxonomy" id="2840710"/>
    <lineage>
        <taxon>Bacteria</taxon>
        <taxon>Bacillati</taxon>
        <taxon>Bacillota</taxon>
        <taxon>Clostridia</taxon>
        <taxon>Christensenellales</taxon>
        <taxon>Christensenellaceae</taxon>
        <taxon>Christensenellaceae incertae sedis</taxon>
        <taxon>Candidatus Caccalectryoclostridium</taxon>
    </lineage>
</organism>
<evidence type="ECO:0000256" key="6">
    <source>
        <dbReference type="ARBA" id="ARBA00022960"/>
    </source>
</evidence>
<dbReference type="NCBIfam" id="NF006873">
    <property type="entry name" value="PRK09369.1"/>
    <property type="match status" value="1"/>
</dbReference>
<evidence type="ECO:0000256" key="4">
    <source>
        <dbReference type="ARBA" id="ARBA00022618"/>
    </source>
</evidence>
<dbReference type="InterPro" id="IPR013792">
    <property type="entry name" value="RNA3'P_cycl/enolpyr_Trfase_a/b"/>
</dbReference>
<evidence type="ECO:0000259" key="13">
    <source>
        <dbReference type="Pfam" id="PF00275"/>
    </source>
</evidence>
<dbReference type="CDD" id="cd01555">
    <property type="entry name" value="UdpNAET"/>
    <property type="match status" value="1"/>
</dbReference>
<feature type="binding site" evidence="12">
    <location>
        <position position="306"/>
    </location>
    <ligand>
        <name>UDP-N-acetyl-alpha-D-glucosamine</name>
        <dbReference type="ChEBI" id="CHEBI:57705"/>
    </ligand>
</feature>
<feature type="active site" description="Proton donor" evidence="12">
    <location>
        <position position="117"/>
    </location>
</feature>
<dbReference type="EC" id="2.5.1.7" evidence="12"/>
<reference evidence="14" key="1">
    <citation type="submission" date="2020-10" db="EMBL/GenBank/DDBJ databases">
        <authorList>
            <person name="Gilroy R."/>
        </authorList>
    </citation>
    <scope>NUCLEOTIDE SEQUENCE</scope>
    <source>
        <strain evidence="14">9366</strain>
    </source>
</reference>
<dbReference type="HAMAP" id="MF_00111">
    <property type="entry name" value="MurA"/>
    <property type="match status" value="1"/>
</dbReference>
<dbReference type="EMBL" id="DVNJ01000001">
    <property type="protein sequence ID" value="HIU62198.1"/>
    <property type="molecule type" value="Genomic_DNA"/>
</dbReference>
<feature type="binding site" evidence="12">
    <location>
        <begin position="22"/>
        <end position="23"/>
    </location>
    <ligand>
        <name>phosphoenolpyruvate</name>
        <dbReference type="ChEBI" id="CHEBI:58702"/>
    </ligand>
</feature>
<evidence type="ECO:0000256" key="7">
    <source>
        <dbReference type="ARBA" id="ARBA00022984"/>
    </source>
</evidence>
<dbReference type="GO" id="GO:0008360">
    <property type="term" value="P:regulation of cell shape"/>
    <property type="evidence" value="ECO:0007669"/>
    <property type="project" value="UniProtKB-KW"/>
</dbReference>
<protein>
    <recommendedName>
        <fullName evidence="12">UDP-N-acetylglucosamine 1-carboxyvinyltransferase</fullName>
        <ecNumber evidence="12">2.5.1.7</ecNumber>
    </recommendedName>
    <alternativeName>
        <fullName evidence="12">Enoylpyruvate transferase</fullName>
    </alternativeName>
    <alternativeName>
        <fullName evidence="12">UDP-N-acetylglucosamine enolpyruvyl transferase</fullName>
        <shortName evidence="12">EPT</shortName>
    </alternativeName>
</protein>
<evidence type="ECO:0000256" key="11">
    <source>
        <dbReference type="ARBA" id="ARBA00047527"/>
    </source>
</evidence>
<evidence type="ECO:0000256" key="12">
    <source>
        <dbReference type="HAMAP-Rule" id="MF_00111"/>
    </source>
</evidence>
<evidence type="ECO:0000313" key="15">
    <source>
        <dbReference type="Proteomes" id="UP000824145"/>
    </source>
</evidence>
<dbReference type="Gene3D" id="3.65.10.10">
    <property type="entry name" value="Enolpyruvate transferase domain"/>
    <property type="match status" value="2"/>
</dbReference>
<keyword evidence="5 12" id="KW-0808">Transferase</keyword>
<dbReference type="SUPFAM" id="SSF55205">
    <property type="entry name" value="EPT/RTPC-like"/>
    <property type="match status" value="1"/>
</dbReference>
<dbReference type="InterPro" id="IPR005750">
    <property type="entry name" value="UDP_GlcNAc_COvinyl_MurA"/>
</dbReference>
<keyword evidence="6 12" id="KW-0133">Cell shape</keyword>
<feature type="binding site" evidence="12">
    <location>
        <position position="328"/>
    </location>
    <ligand>
        <name>UDP-N-acetyl-alpha-D-glucosamine</name>
        <dbReference type="ChEBI" id="CHEBI:57705"/>
    </ligand>
</feature>
<keyword evidence="12" id="KW-0670">Pyruvate</keyword>